<dbReference type="PANTHER" id="PTHR32439:SF0">
    <property type="entry name" value="FERREDOXIN--NITRITE REDUCTASE, CHLOROPLASTIC"/>
    <property type="match status" value="1"/>
</dbReference>
<keyword evidence="11" id="KW-1185">Reference proteome</keyword>
<feature type="domain" description="Nitrite/Sulfite reductase ferredoxin-like" evidence="9">
    <location>
        <begin position="132"/>
        <end position="193"/>
    </location>
</feature>
<evidence type="ECO:0000256" key="4">
    <source>
        <dbReference type="ARBA" id="ARBA00022723"/>
    </source>
</evidence>
<dbReference type="PANTHER" id="PTHR32439">
    <property type="entry name" value="FERREDOXIN--NITRITE REDUCTASE, CHLOROPLASTIC"/>
    <property type="match status" value="1"/>
</dbReference>
<evidence type="ECO:0000256" key="6">
    <source>
        <dbReference type="ARBA" id="ARBA00023004"/>
    </source>
</evidence>
<feature type="domain" description="Nitrite/Sulfite reductase ferredoxin-like" evidence="9">
    <location>
        <begin position="390"/>
        <end position="455"/>
    </location>
</feature>
<dbReference type="Pfam" id="PF03460">
    <property type="entry name" value="NIR_SIR_ferr"/>
    <property type="match status" value="2"/>
</dbReference>
<reference evidence="10 11" key="1">
    <citation type="submission" date="2016-10" db="EMBL/GenBank/DDBJ databases">
        <authorList>
            <person name="de Groot N.N."/>
        </authorList>
    </citation>
    <scope>NUCLEOTIDE SEQUENCE [LARGE SCALE GENOMIC DNA]</scope>
    <source>
        <strain evidence="10 11">DSM 22489</strain>
    </source>
</reference>
<dbReference type="InterPro" id="IPR036136">
    <property type="entry name" value="Nit/Sulf_reduc_fer-like_dom_sf"/>
</dbReference>
<dbReference type="InterPro" id="IPR005117">
    <property type="entry name" value="NiRdtase/SiRdtase_haem-b_fer"/>
</dbReference>
<dbReference type="GO" id="GO:0020037">
    <property type="term" value="F:heme binding"/>
    <property type="evidence" value="ECO:0007669"/>
    <property type="project" value="InterPro"/>
</dbReference>
<comment type="similarity">
    <text evidence="1">Belongs to the nitrite and sulfite reductase 4Fe-4S domain family.</text>
</comment>
<keyword evidence="5" id="KW-0560">Oxidoreductase</keyword>
<dbReference type="EMBL" id="FNVA01000009">
    <property type="protein sequence ID" value="SEG70251.1"/>
    <property type="molecule type" value="Genomic_DNA"/>
</dbReference>
<evidence type="ECO:0000256" key="3">
    <source>
        <dbReference type="ARBA" id="ARBA00022617"/>
    </source>
</evidence>
<keyword evidence="2" id="KW-0004">4Fe-4S</keyword>
<dbReference type="InterPro" id="IPR006066">
    <property type="entry name" value="NO2/SO3_Rdtase_FeS/sirohaem_BS"/>
</dbReference>
<dbReference type="Pfam" id="PF01077">
    <property type="entry name" value="NIR_SIR"/>
    <property type="match status" value="2"/>
</dbReference>
<sequence>MMSTPSNSTHANPLQHALQRTGSGFTAEQEQYLRGFFAGVANRLPFVGQTASGSLTVDPTQAGVNLAAPVEEPSFFGTPISDLCQEELWKYQRNPLDLWDELLECSSTNAAPNPERRYRMKFHGLFHVAPAQDSFMLRMRVPGGVLTSTQLRGLCDIAERYGNGRLDLTTRANIQMREFAPKDVVNVLNAVRKLGMSSHGSGADNIRNITASPISGFDPQELIDVQPFAEALQNYISNSRDMFGLPRKFNIAFDNGGAISALADTNDIGFVAVRVGEGRSVPAGVYFRVLLCGITGHKQFATDCGLLLEPNQLVAVAAAMVRVFAEHGDRTDRRKARLKYLIDKWGPGKQGVERFLAETETKLAFPILRIAADECEPRGPIDRAGHLGVHAQSQPGLSYVGVCTPVGWLPIEQARAIADAVDSFGSREVRLTVWQNLLIPNVSSQRAVDLCETLASAGLETSAGHVMSGTVACTGSQGCKFAQADTKTHALEIARSLDKLFILDQPVNLHVTGCPNSCAQHYIGDIGLMGVKVGGEEGYQVNLGGGADNDQAIARQLFPAMKYTEVLPMLQRLFTFYLATRHTGESFLTFTRRHSVEQLRSICSEKSTEVMA</sequence>
<dbReference type="RefSeq" id="WP_235011788.1">
    <property type="nucleotide sequence ID" value="NZ_FNVA01000009.1"/>
</dbReference>
<feature type="domain" description="Nitrite/sulphite reductase 4Fe-4S" evidence="8">
    <location>
        <begin position="468"/>
        <end position="607"/>
    </location>
</feature>
<dbReference type="Gene3D" id="3.90.480.10">
    <property type="entry name" value="Sulfite Reductase Hemoprotein,Domain 2"/>
    <property type="match status" value="1"/>
</dbReference>
<keyword evidence="7" id="KW-0411">Iron-sulfur</keyword>
<evidence type="ECO:0000256" key="7">
    <source>
        <dbReference type="ARBA" id="ARBA00023014"/>
    </source>
</evidence>
<protein>
    <submittedName>
        <fullName evidence="10">NAD(P)H-dependent nitrite reductase catalytic subunit</fullName>
    </submittedName>
</protein>
<evidence type="ECO:0000256" key="5">
    <source>
        <dbReference type="ARBA" id="ARBA00023002"/>
    </source>
</evidence>
<dbReference type="PROSITE" id="PS00365">
    <property type="entry name" value="NIR_SIR"/>
    <property type="match status" value="1"/>
</dbReference>
<dbReference type="SUPFAM" id="SSF56014">
    <property type="entry name" value="Nitrite and sulphite reductase 4Fe-4S domain-like"/>
    <property type="match status" value="2"/>
</dbReference>
<dbReference type="InterPro" id="IPR012798">
    <property type="entry name" value="Cbl_synth_CobG-like"/>
</dbReference>
<dbReference type="InterPro" id="IPR045854">
    <property type="entry name" value="NO2/SO3_Rdtase_4Fe4S_sf"/>
</dbReference>
<evidence type="ECO:0000313" key="10">
    <source>
        <dbReference type="EMBL" id="SEG70251.1"/>
    </source>
</evidence>
<organism evidence="10 11">
    <name type="scientific">Bryocella elongata</name>
    <dbReference type="NCBI Taxonomy" id="863522"/>
    <lineage>
        <taxon>Bacteria</taxon>
        <taxon>Pseudomonadati</taxon>
        <taxon>Acidobacteriota</taxon>
        <taxon>Terriglobia</taxon>
        <taxon>Terriglobales</taxon>
        <taxon>Acidobacteriaceae</taxon>
        <taxon>Bryocella</taxon>
    </lineage>
</organism>
<evidence type="ECO:0000313" key="11">
    <source>
        <dbReference type="Proteomes" id="UP000236728"/>
    </source>
</evidence>
<dbReference type="AlphaFoldDB" id="A0A1H6CBB4"/>
<evidence type="ECO:0000259" key="9">
    <source>
        <dbReference type="Pfam" id="PF03460"/>
    </source>
</evidence>
<dbReference type="GO" id="GO:0051539">
    <property type="term" value="F:4 iron, 4 sulfur cluster binding"/>
    <property type="evidence" value="ECO:0007669"/>
    <property type="project" value="UniProtKB-KW"/>
</dbReference>
<keyword evidence="6" id="KW-0408">Iron</keyword>
<keyword evidence="3" id="KW-0349">Heme</keyword>
<evidence type="ECO:0000256" key="2">
    <source>
        <dbReference type="ARBA" id="ARBA00022485"/>
    </source>
</evidence>
<gene>
    <name evidence="10" type="ORF">SAMN05421819_4422</name>
</gene>
<dbReference type="SUPFAM" id="SSF55124">
    <property type="entry name" value="Nitrite/Sulfite reductase N-terminal domain-like"/>
    <property type="match status" value="2"/>
</dbReference>
<dbReference type="PRINTS" id="PR00397">
    <property type="entry name" value="SIROHAEM"/>
</dbReference>
<accession>A0A1H6CBB4</accession>
<dbReference type="GO" id="GO:0046872">
    <property type="term" value="F:metal ion binding"/>
    <property type="evidence" value="ECO:0007669"/>
    <property type="project" value="UniProtKB-KW"/>
</dbReference>
<dbReference type="GO" id="GO:0016491">
    <property type="term" value="F:oxidoreductase activity"/>
    <property type="evidence" value="ECO:0007669"/>
    <property type="project" value="UniProtKB-KW"/>
</dbReference>
<dbReference type="NCBIfam" id="NF007126">
    <property type="entry name" value="PRK09567.1"/>
    <property type="match status" value="1"/>
</dbReference>
<keyword evidence="4" id="KW-0479">Metal-binding</keyword>
<name>A0A1H6CBB4_9BACT</name>
<evidence type="ECO:0000256" key="1">
    <source>
        <dbReference type="ARBA" id="ARBA00010429"/>
    </source>
</evidence>
<proteinExistence type="inferred from homology"/>
<dbReference type="InterPro" id="IPR051329">
    <property type="entry name" value="NIR_SIR_4Fe-4S"/>
</dbReference>
<evidence type="ECO:0000259" key="8">
    <source>
        <dbReference type="Pfam" id="PF01077"/>
    </source>
</evidence>
<dbReference type="InterPro" id="IPR006067">
    <property type="entry name" value="NO2/SO3_Rdtase_4Fe4S_dom"/>
</dbReference>
<dbReference type="Proteomes" id="UP000236728">
    <property type="component" value="Unassembled WGS sequence"/>
</dbReference>
<dbReference type="NCBIfam" id="TIGR02435">
    <property type="entry name" value="CobG"/>
    <property type="match status" value="1"/>
</dbReference>
<dbReference type="Gene3D" id="3.30.413.10">
    <property type="entry name" value="Sulfite Reductase Hemoprotein, domain 1"/>
    <property type="match status" value="2"/>
</dbReference>
<feature type="domain" description="Nitrite/sulphite reductase 4Fe-4S" evidence="8">
    <location>
        <begin position="203"/>
        <end position="363"/>
    </location>
</feature>